<dbReference type="InterPro" id="IPR003593">
    <property type="entry name" value="AAA+_ATPase"/>
</dbReference>
<keyword evidence="3" id="KW-0547">Nucleotide-binding</keyword>
<dbReference type="CDD" id="cd03220">
    <property type="entry name" value="ABC_KpsT_Wzt"/>
    <property type="match status" value="1"/>
</dbReference>
<dbReference type="SMART" id="SM00382">
    <property type="entry name" value="AAA"/>
    <property type="match status" value="1"/>
</dbReference>
<evidence type="ECO:0000313" key="6">
    <source>
        <dbReference type="EMBL" id="KFN43181.1"/>
    </source>
</evidence>
<protein>
    <recommendedName>
        <fullName evidence="5">ABC transporter domain-containing protein</fullName>
    </recommendedName>
</protein>
<dbReference type="eggNOG" id="COG1134">
    <property type="taxonomic scope" value="Bacteria"/>
</dbReference>
<evidence type="ECO:0000256" key="2">
    <source>
        <dbReference type="ARBA" id="ARBA00022448"/>
    </source>
</evidence>
<dbReference type="Proteomes" id="UP000029385">
    <property type="component" value="Unassembled WGS sequence"/>
</dbReference>
<dbReference type="PANTHER" id="PTHR46743">
    <property type="entry name" value="TEICHOIC ACIDS EXPORT ATP-BINDING PROTEIN TAGH"/>
    <property type="match status" value="1"/>
</dbReference>
<keyword evidence="7" id="KW-1185">Reference proteome</keyword>
<evidence type="ECO:0000259" key="5">
    <source>
        <dbReference type="PROSITE" id="PS50893"/>
    </source>
</evidence>
<dbReference type="PROSITE" id="PS50893">
    <property type="entry name" value="ABC_TRANSPORTER_2"/>
    <property type="match status" value="1"/>
</dbReference>
<organism evidence="6 7">
    <name type="scientific">Arenimonas oryziterrae DSM 21050 = YC6267</name>
    <dbReference type="NCBI Taxonomy" id="1121015"/>
    <lineage>
        <taxon>Bacteria</taxon>
        <taxon>Pseudomonadati</taxon>
        <taxon>Pseudomonadota</taxon>
        <taxon>Gammaproteobacteria</taxon>
        <taxon>Lysobacterales</taxon>
        <taxon>Lysobacteraceae</taxon>
        <taxon>Arenimonas</taxon>
    </lineage>
</organism>
<dbReference type="PATRIC" id="fig|1121015.4.peg.1779"/>
<keyword evidence="2" id="KW-0813">Transport</keyword>
<dbReference type="GO" id="GO:0140359">
    <property type="term" value="F:ABC-type transporter activity"/>
    <property type="evidence" value="ECO:0007669"/>
    <property type="project" value="InterPro"/>
</dbReference>
<dbReference type="InterPro" id="IPR050683">
    <property type="entry name" value="Bact_Polysacc_Export_ATP-bd"/>
</dbReference>
<dbReference type="GO" id="GO:0005524">
    <property type="term" value="F:ATP binding"/>
    <property type="evidence" value="ECO:0007669"/>
    <property type="project" value="UniProtKB-KW"/>
</dbReference>
<gene>
    <name evidence="6" type="ORF">N789_11505</name>
</gene>
<evidence type="ECO:0000256" key="1">
    <source>
        <dbReference type="ARBA" id="ARBA00005417"/>
    </source>
</evidence>
<name>A0A091AUQ7_9GAMM</name>
<dbReference type="GO" id="GO:0016887">
    <property type="term" value="F:ATP hydrolysis activity"/>
    <property type="evidence" value="ECO:0007669"/>
    <property type="project" value="InterPro"/>
</dbReference>
<dbReference type="AlphaFoldDB" id="A0A091AUQ7"/>
<evidence type="ECO:0000313" key="7">
    <source>
        <dbReference type="Proteomes" id="UP000029385"/>
    </source>
</evidence>
<reference evidence="6 7" key="1">
    <citation type="submission" date="2013-09" db="EMBL/GenBank/DDBJ databases">
        <title>Genome sequencing of Arenimonas oryziterrae.</title>
        <authorList>
            <person name="Chen F."/>
            <person name="Wang G."/>
        </authorList>
    </citation>
    <scope>NUCLEOTIDE SEQUENCE [LARGE SCALE GENOMIC DNA]</scope>
    <source>
        <strain evidence="6 7">YC6267</strain>
    </source>
</reference>
<feature type="domain" description="ABC transporter" evidence="5">
    <location>
        <begin position="26"/>
        <end position="248"/>
    </location>
</feature>
<dbReference type="InterPro" id="IPR027417">
    <property type="entry name" value="P-loop_NTPase"/>
</dbReference>
<accession>A0A091AUQ7</accession>
<keyword evidence="4" id="KW-0067">ATP-binding</keyword>
<dbReference type="RefSeq" id="WP_022970138.1">
    <property type="nucleotide sequence ID" value="NZ_ATVD01000005.1"/>
</dbReference>
<evidence type="ECO:0000256" key="4">
    <source>
        <dbReference type="ARBA" id="ARBA00022840"/>
    </source>
</evidence>
<proteinExistence type="inferred from homology"/>
<comment type="similarity">
    <text evidence="1">Belongs to the ABC transporter superfamily.</text>
</comment>
<dbReference type="STRING" id="1121015.GCA_000420545_02532"/>
<sequence length="398" mass="43205">MSAPLIRADGLCKRYPVLGHAGDRVHALWDMVRGRPPQRQVVVLDGVSFEVHAGQSLAIIGENGAGKSTLLKLVTGVLTPSAGSITTRGSIGALIELGAGFHPEYSGRENVRMAAALHGLDDAELARRLPEIEAFADIGAYIDEPVKHYSTGMVVRLGFAVIAAVRPALLITDEILSVGDESFQRKCTRWIDEYLAGGGTLLLVSHSMYHVQKLCRQALWLHEGRIEKHGDVFDVCQQYLAWHESRQRDPNGEATAPVQSGGYEIESVAGAPPQDAPAQYLEQGASLLHEVVLRAPAGVAPVLMCGWVRADGTPVYGLSSEMAQVAGEPLGDDRFRFRLHFDALPLLPGSYQLRTHVLDAEALRLFCTSERSIVIQGATRELGVVRLPHRWLGPDEAP</sequence>
<dbReference type="Pfam" id="PF00005">
    <property type="entry name" value="ABC_tran"/>
    <property type="match status" value="1"/>
</dbReference>
<dbReference type="PANTHER" id="PTHR46743:SF2">
    <property type="entry name" value="TEICHOIC ACIDS EXPORT ATP-BINDING PROTEIN TAGH"/>
    <property type="match status" value="1"/>
</dbReference>
<dbReference type="InterPro" id="IPR015860">
    <property type="entry name" value="ABC_transpr_TagH-like"/>
</dbReference>
<dbReference type="SUPFAM" id="SSF52540">
    <property type="entry name" value="P-loop containing nucleoside triphosphate hydrolases"/>
    <property type="match status" value="1"/>
</dbReference>
<comment type="caution">
    <text evidence="6">The sequence shown here is derived from an EMBL/GenBank/DDBJ whole genome shotgun (WGS) entry which is preliminary data.</text>
</comment>
<dbReference type="InterPro" id="IPR003439">
    <property type="entry name" value="ABC_transporter-like_ATP-bd"/>
</dbReference>
<dbReference type="GO" id="GO:0016020">
    <property type="term" value="C:membrane"/>
    <property type="evidence" value="ECO:0007669"/>
    <property type="project" value="InterPro"/>
</dbReference>
<dbReference type="EMBL" id="AVCI01000006">
    <property type="protein sequence ID" value="KFN43181.1"/>
    <property type="molecule type" value="Genomic_DNA"/>
</dbReference>
<evidence type="ECO:0000256" key="3">
    <source>
        <dbReference type="ARBA" id="ARBA00022741"/>
    </source>
</evidence>
<dbReference type="Gene3D" id="3.40.50.300">
    <property type="entry name" value="P-loop containing nucleotide triphosphate hydrolases"/>
    <property type="match status" value="1"/>
</dbReference>